<feature type="region of interest" description="Disordered" evidence="1">
    <location>
        <begin position="190"/>
        <end position="211"/>
    </location>
</feature>
<evidence type="ECO:0000313" key="3">
    <source>
        <dbReference type="Proteomes" id="UP000199032"/>
    </source>
</evidence>
<dbReference type="STRING" id="1742972.COMA1_30472"/>
<sequence length="211" mass="24739">MWRRITRTTVTPVLLVLLVVILIWAPLAVAEGGDSLSREPEFSGRLLKHVDGKQYQAQVFGKGDRVRLEYKYAVRTERGFAAIQIIRLDHAEVWYVLPQLRELLVMPLTEDIIPIFPKLMGETKRTLIGLSVVAERPAQLFEVWTDRHGREERFYEWVDDELGIILKLVNQDRDWSFQYERIRRSPQPAMYFEEPPGYQKRRGSTGGRREE</sequence>
<reference evidence="2 3" key="1">
    <citation type="submission" date="2015-10" db="EMBL/GenBank/DDBJ databases">
        <authorList>
            <person name="Gilbert D.G."/>
        </authorList>
    </citation>
    <scope>NUCLEOTIDE SEQUENCE [LARGE SCALE GENOMIC DNA]</scope>
    <source>
        <strain evidence="2">COMA1</strain>
    </source>
</reference>
<evidence type="ECO:0008006" key="4">
    <source>
        <dbReference type="Google" id="ProtNLM"/>
    </source>
</evidence>
<dbReference type="AlphaFoldDB" id="A0A0S4LMS9"/>
<dbReference type="RefSeq" id="WP_141654356.1">
    <property type="nucleotide sequence ID" value="NZ_CZQA01000009.1"/>
</dbReference>
<accession>A0A0S4LMS9</accession>
<gene>
    <name evidence="2" type="ORF">COMA1_30472</name>
</gene>
<protein>
    <recommendedName>
        <fullName evidence="4">DUF4412 domain-containing protein</fullName>
    </recommendedName>
</protein>
<organism evidence="2 3">
    <name type="scientific">Candidatus Nitrospira nitrosa</name>
    <dbReference type="NCBI Taxonomy" id="1742972"/>
    <lineage>
        <taxon>Bacteria</taxon>
        <taxon>Pseudomonadati</taxon>
        <taxon>Nitrospirota</taxon>
        <taxon>Nitrospiria</taxon>
        <taxon>Nitrospirales</taxon>
        <taxon>Nitrospiraceae</taxon>
        <taxon>Nitrospira</taxon>
    </lineage>
</organism>
<name>A0A0S4LMS9_9BACT</name>
<dbReference type="EMBL" id="CZQA01000009">
    <property type="protein sequence ID" value="CUS37222.1"/>
    <property type="molecule type" value="Genomic_DNA"/>
</dbReference>
<dbReference type="OrthoDB" id="9785462at2"/>
<dbReference type="Proteomes" id="UP000199032">
    <property type="component" value="Unassembled WGS sequence"/>
</dbReference>
<evidence type="ECO:0000256" key="1">
    <source>
        <dbReference type="SAM" id="MobiDB-lite"/>
    </source>
</evidence>
<proteinExistence type="predicted"/>
<evidence type="ECO:0000313" key="2">
    <source>
        <dbReference type="EMBL" id="CUS37222.1"/>
    </source>
</evidence>
<keyword evidence="3" id="KW-1185">Reference proteome</keyword>